<keyword evidence="1" id="KW-1015">Disulfide bond</keyword>
<evidence type="ECO:0000256" key="2">
    <source>
        <dbReference type="ARBA" id="ARBA00024195"/>
    </source>
</evidence>
<dbReference type="RefSeq" id="XP_052752724.1">
    <property type="nucleotide sequence ID" value="XM_052896764.1"/>
</dbReference>
<feature type="domain" description="Peptidase S1" evidence="5">
    <location>
        <begin position="332"/>
        <end position="594"/>
    </location>
</feature>
<feature type="signal peptide" evidence="4">
    <location>
        <begin position="1"/>
        <end position="18"/>
    </location>
</feature>
<dbReference type="GeneID" id="113520170"/>
<dbReference type="InterPro" id="IPR051487">
    <property type="entry name" value="Ser/Thr_Proteases_Immune/Dev"/>
</dbReference>
<keyword evidence="3" id="KW-0378">Hydrolase</keyword>
<protein>
    <submittedName>
        <fullName evidence="7">Serine protease 53-like</fullName>
    </submittedName>
</protein>
<organism evidence="6 7">
    <name type="scientific">Galleria mellonella</name>
    <name type="common">Greater wax moth</name>
    <dbReference type="NCBI Taxonomy" id="7137"/>
    <lineage>
        <taxon>Eukaryota</taxon>
        <taxon>Metazoa</taxon>
        <taxon>Ecdysozoa</taxon>
        <taxon>Arthropoda</taxon>
        <taxon>Hexapoda</taxon>
        <taxon>Insecta</taxon>
        <taxon>Pterygota</taxon>
        <taxon>Neoptera</taxon>
        <taxon>Endopterygota</taxon>
        <taxon>Lepidoptera</taxon>
        <taxon>Glossata</taxon>
        <taxon>Ditrysia</taxon>
        <taxon>Pyraloidea</taxon>
        <taxon>Pyralidae</taxon>
        <taxon>Galleriinae</taxon>
        <taxon>Galleria</taxon>
    </lineage>
</organism>
<comment type="similarity">
    <text evidence="2">Belongs to the peptidase S1 family. CLIP subfamily.</text>
</comment>
<dbReference type="CDD" id="cd00190">
    <property type="entry name" value="Tryp_SPc"/>
    <property type="match status" value="2"/>
</dbReference>
<dbReference type="PRINTS" id="PR00722">
    <property type="entry name" value="CHYMOTRYPSIN"/>
</dbReference>
<keyword evidence="6" id="KW-1185">Reference proteome</keyword>
<dbReference type="Pfam" id="PF00089">
    <property type="entry name" value="Trypsin"/>
    <property type="match status" value="2"/>
</dbReference>
<dbReference type="InterPro" id="IPR009003">
    <property type="entry name" value="Peptidase_S1_PA"/>
</dbReference>
<dbReference type="PANTHER" id="PTHR24256">
    <property type="entry name" value="TRYPTASE-RELATED"/>
    <property type="match status" value="1"/>
</dbReference>
<feature type="chain" id="PRO_5047238817" evidence="4">
    <location>
        <begin position="19"/>
        <end position="595"/>
    </location>
</feature>
<evidence type="ECO:0000256" key="1">
    <source>
        <dbReference type="ARBA" id="ARBA00023157"/>
    </source>
</evidence>
<dbReference type="InterPro" id="IPR001314">
    <property type="entry name" value="Peptidase_S1A"/>
</dbReference>
<dbReference type="Proteomes" id="UP001652740">
    <property type="component" value="Unplaced"/>
</dbReference>
<name>A0ABM3MNF3_GALME</name>
<evidence type="ECO:0000256" key="3">
    <source>
        <dbReference type="RuleBase" id="RU363034"/>
    </source>
</evidence>
<keyword evidence="3" id="KW-0720">Serine protease</keyword>
<keyword evidence="3" id="KW-0645">Protease</keyword>
<dbReference type="PROSITE" id="PS50240">
    <property type="entry name" value="TRYPSIN_DOM"/>
    <property type="match status" value="2"/>
</dbReference>
<feature type="domain" description="Peptidase S1" evidence="5">
    <location>
        <begin position="11"/>
        <end position="272"/>
    </location>
</feature>
<dbReference type="PROSITE" id="PS00135">
    <property type="entry name" value="TRYPSIN_SER"/>
    <property type="match status" value="1"/>
</dbReference>
<dbReference type="InterPro" id="IPR033116">
    <property type="entry name" value="TRYPSIN_SER"/>
</dbReference>
<evidence type="ECO:0000256" key="4">
    <source>
        <dbReference type="SAM" id="SignalP"/>
    </source>
</evidence>
<accession>A0ABM3MNF3</accession>
<dbReference type="InterPro" id="IPR001254">
    <property type="entry name" value="Trypsin_dom"/>
</dbReference>
<gene>
    <name evidence="7" type="primary">LOC113520170</name>
</gene>
<dbReference type="InterPro" id="IPR018114">
    <property type="entry name" value="TRYPSIN_HIS"/>
</dbReference>
<dbReference type="PROSITE" id="PS00134">
    <property type="entry name" value="TRYPSIN_HIS"/>
    <property type="match status" value="2"/>
</dbReference>
<reference evidence="7" key="1">
    <citation type="submission" date="2025-08" db="UniProtKB">
        <authorList>
            <consortium name="RefSeq"/>
        </authorList>
    </citation>
    <scope>IDENTIFICATION</scope>
    <source>
        <tissue evidence="7">Whole larvae</tissue>
    </source>
</reference>
<dbReference type="Gene3D" id="2.40.10.10">
    <property type="entry name" value="Trypsin-like serine proteases"/>
    <property type="match status" value="4"/>
</dbReference>
<dbReference type="InterPro" id="IPR043504">
    <property type="entry name" value="Peptidase_S1_PA_chymotrypsin"/>
</dbReference>
<evidence type="ECO:0000313" key="6">
    <source>
        <dbReference type="Proteomes" id="UP001652740"/>
    </source>
</evidence>
<proteinExistence type="inferred from homology"/>
<evidence type="ECO:0000259" key="5">
    <source>
        <dbReference type="PROSITE" id="PS50240"/>
    </source>
</evidence>
<dbReference type="SMART" id="SM00020">
    <property type="entry name" value="Tryp_SPc"/>
    <property type="match status" value="2"/>
</dbReference>
<sequence length="595" mass="65764">MRLFTVLVFVVFTGFVWCVPYGIYQRDSPVPKCGVEASTSLIHHNPWLVYLEYYRKGHLADIRCAGTLVDSRHIVTAAHCVKKIKFQRLVARLGEYDVSTNLDCLQGICSETLHIQISDIFVHPDYDTRDHDIAVLRLVNAAPYTDFIRPICLPSGDIRSDVTFYAAGWGVKPSTHLYSNLKKIIPLPYYSRRQCQSAYSELNLPTEVICAGGEEGIDTCKGDSGGPLMWVKDRIELWGVTSSGNVNCGTKGSPGIYTSVQSHLDWIKSVLEDIEYEMSIMLLLVFSVYFVQGYSSVVSQYIEGSCENKISSYPSDFEDGCCGIDSSAGNKIVGGTFAAIDQYPWTALIEYVPLNNTLIKTNLFLCGGALISSTFVLTAAHCFTVSADFMKPEFVRLGEYNTTSDDRDCVAVDGGGMDCTDPVLVVKIQSYTLHPQYRSSTSANDIALIRLKNPAPFTDFIRPICLPATDITKSPPARLLFTAVGWGVINDMNDISKVKQHIRLPFVSMQYCQSRYVGTKHSPLSDHQICAGGERGRDTCKLDSGGPLMSVDENTVYQLVGIISFGPKPCGLEGVPGVYTKVHSYLPWIFNITSI</sequence>
<evidence type="ECO:0000313" key="7">
    <source>
        <dbReference type="RefSeq" id="XP_052752724.1"/>
    </source>
</evidence>
<keyword evidence="4" id="KW-0732">Signal</keyword>
<dbReference type="SUPFAM" id="SSF50494">
    <property type="entry name" value="Trypsin-like serine proteases"/>
    <property type="match status" value="2"/>
</dbReference>